<comment type="caution">
    <text evidence="1">The sequence shown here is derived from an EMBL/GenBank/DDBJ whole genome shotgun (WGS) entry which is preliminary data.</text>
</comment>
<evidence type="ECO:0000313" key="1">
    <source>
        <dbReference type="EMBL" id="MDN4527132.1"/>
    </source>
</evidence>
<reference evidence="1" key="1">
    <citation type="submission" date="2023-07" db="EMBL/GenBank/DDBJ databases">
        <title>Fictibacillus sp. isolated from freshwater pond.</title>
        <authorList>
            <person name="Kirdat K."/>
            <person name="Bhat A."/>
            <person name="Mourya A."/>
            <person name="Yadav A."/>
        </authorList>
    </citation>
    <scope>NUCLEOTIDE SEQUENCE</scope>
    <source>
        <strain evidence="1">NE201</strain>
    </source>
</reference>
<dbReference type="RefSeq" id="WP_301168143.1">
    <property type="nucleotide sequence ID" value="NZ_JAUHTR010000018.1"/>
</dbReference>
<dbReference type="Proteomes" id="UP001172721">
    <property type="component" value="Unassembled WGS sequence"/>
</dbReference>
<dbReference type="Pfam" id="PF14116">
    <property type="entry name" value="YyzF"/>
    <property type="match status" value="1"/>
</dbReference>
<keyword evidence="2" id="KW-1185">Reference proteome</keyword>
<dbReference type="NCBIfam" id="TIGR04129">
    <property type="entry name" value="CxxH_BA5709"/>
    <property type="match status" value="1"/>
</dbReference>
<dbReference type="InterPro" id="IPR025626">
    <property type="entry name" value="YyzF"/>
</dbReference>
<sequence length="54" mass="6317">MKKYCCDEHVDIGIDELIDELEIYPNLELLTEKEKLSTICTYCDKTAIYKVSNE</sequence>
<name>A0ABT8I3R2_9BACL</name>
<dbReference type="EMBL" id="JAUHTR010000018">
    <property type="protein sequence ID" value="MDN4527132.1"/>
    <property type="molecule type" value="Genomic_DNA"/>
</dbReference>
<evidence type="ECO:0000313" key="2">
    <source>
        <dbReference type="Proteomes" id="UP001172721"/>
    </source>
</evidence>
<proteinExistence type="predicted"/>
<organism evidence="1 2">
    <name type="scientific">Fictibacillus fluitans</name>
    <dbReference type="NCBI Taxonomy" id="3058422"/>
    <lineage>
        <taxon>Bacteria</taxon>
        <taxon>Bacillati</taxon>
        <taxon>Bacillota</taxon>
        <taxon>Bacilli</taxon>
        <taxon>Bacillales</taxon>
        <taxon>Fictibacillaceae</taxon>
        <taxon>Fictibacillus</taxon>
    </lineage>
</organism>
<protein>
    <submittedName>
        <fullName evidence="1">CxxH/CxxC protein</fullName>
    </submittedName>
</protein>
<gene>
    <name evidence="1" type="ORF">QYB97_21825</name>
</gene>
<accession>A0ABT8I3R2</accession>